<evidence type="ECO:0000313" key="5">
    <source>
        <dbReference type="EMBL" id="KAA1426197.1"/>
    </source>
</evidence>
<dbReference type="Pfam" id="PF10648">
    <property type="entry name" value="Gmad2"/>
    <property type="match status" value="1"/>
</dbReference>
<comment type="caution">
    <text evidence="5">The sequence shown here is derived from an EMBL/GenBank/DDBJ whole genome shotgun (WGS) entry which is preliminary data.</text>
</comment>
<feature type="compositionally biased region" description="Low complexity" evidence="1">
    <location>
        <begin position="28"/>
        <end position="64"/>
    </location>
</feature>
<keyword evidence="6" id="KW-1185">Reference proteome</keyword>
<feature type="chain" id="PRO_5022883081" evidence="2">
    <location>
        <begin position="24"/>
        <end position="303"/>
    </location>
</feature>
<keyword evidence="2" id="KW-0732">Signal</keyword>
<feature type="region of interest" description="Disordered" evidence="1">
    <location>
        <begin position="283"/>
        <end position="303"/>
    </location>
</feature>
<accession>A0A5B1M341</accession>
<dbReference type="Proteomes" id="UP000324351">
    <property type="component" value="Unassembled WGS sequence"/>
</dbReference>
<proteinExistence type="predicted"/>
<reference evidence="5 6" key="2">
    <citation type="submission" date="2019-09" db="EMBL/GenBank/DDBJ databases">
        <authorList>
            <person name="Jin C."/>
        </authorList>
    </citation>
    <scope>NUCLEOTIDE SEQUENCE [LARGE SCALE GENOMIC DNA]</scope>
    <source>
        <strain evidence="5 6">BN140041</strain>
    </source>
</reference>
<dbReference type="Pfam" id="PF10646">
    <property type="entry name" value="Germane"/>
    <property type="match status" value="1"/>
</dbReference>
<organism evidence="5 6">
    <name type="scientific">Nocardioides antri</name>
    <dbReference type="NCBI Taxonomy" id="2607659"/>
    <lineage>
        <taxon>Bacteria</taxon>
        <taxon>Bacillati</taxon>
        <taxon>Actinomycetota</taxon>
        <taxon>Actinomycetes</taxon>
        <taxon>Propionibacteriales</taxon>
        <taxon>Nocardioidaceae</taxon>
        <taxon>Nocardioides</taxon>
    </lineage>
</organism>
<evidence type="ECO:0000313" key="6">
    <source>
        <dbReference type="Proteomes" id="UP000324351"/>
    </source>
</evidence>
<dbReference type="InterPro" id="IPR019606">
    <property type="entry name" value="GerMN"/>
</dbReference>
<feature type="domain" description="Bacterial spore germination immunoglobulin-like" evidence="4">
    <location>
        <begin position="204"/>
        <end position="287"/>
    </location>
</feature>
<feature type="signal peptide" evidence="2">
    <location>
        <begin position="1"/>
        <end position="23"/>
    </location>
</feature>
<dbReference type="EMBL" id="VUJW01000009">
    <property type="protein sequence ID" value="KAA1426197.1"/>
    <property type="molecule type" value="Genomic_DNA"/>
</dbReference>
<protein>
    <submittedName>
        <fullName evidence="5">Uncharacterized protein</fullName>
    </submittedName>
</protein>
<sequence>MKRHTFPLAITATLAALVLTACGEDEPSGSADDPASSPTQSESEPTTSAPVSTPTESPTTSDTATAETVEAPIFFAADTANGQGLFAEVRTIEADNPLEEAAAIMVAGDANDPDYRTLFPAGSFESIEYDGEKFVVTVPDDGWSTRAPGMSKADAELAVQQLVYTLQAVEGAEVPVVVAPTGLLFGVDASTIGAADELDVRGLVNVLSPGEGETVSGSFTASGEASSFEATVPWEVRDETGATVLDGFATAEGWLDGLYPWETEVDVSGLEPGTYTFVAMTDDPSGGTEGHGPTEDTKTIVVE</sequence>
<feature type="compositionally biased region" description="Basic and acidic residues" evidence="1">
    <location>
        <begin position="292"/>
        <end position="303"/>
    </location>
</feature>
<dbReference type="PROSITE" id="PS51257">
    <property type="entry name" value="PROKAR_LIPOPROTEIN"/>
    <property type="match status" value="1"/>
</dbReference>
<evidence type="ECO:0000259" key="4">
    <source>
        <dbReference type="Pfam" id="PF10648"/>
    </source>
</evidence>
<name>A0A5B1M341_9ACTN</name>
<gene>
    <name evidence="5" type="ORF">F0U47_14915</name>
</gene>
<dbReference type="RefSeq" id="WP_149751273.1">
    <property type="nucleotide sequence ID" value="NZ_VUJW01000009.1"/>
</dbReference>
<dbReference type="InterPro" id="IPR018911">
    <property type="entry name" value="Gmad2_Ig-like_dom"/>
</dbReference>
<evidence type="ECO:0000259" key="3">
    <source>
        <dbReference type="Pfam" id="PF10646"/>
    </source>
</evidence>
<evidence type="ECO:0000256" key="2">
    <source>
        <dbReference type="SAM" id="SignalP"/>
    </source>
</evidence>
<dbReference type="AlphaFoldDB" id="A0A5B1M341"/>
<feature type="domain" description="GerMN" evidence="3">
    <location>
        <begin position="74"/>
        <end position="172"/>
    </location>
</feature>
<evidence type="ECO:0000256" key="1">
    <source>
        <dbReference type="SAM" id="MobiDB-lite"/>
    </source>
</evidence>
<feature type="region of interest" description="Disordered" evidence="1">
    <location>
        <begin position="24"/>
        <end position="64"/>
    </location>
</feature>
<reference evidence="5 6" key="1">
    <citation type="submission" date="2019-09" db="EMBL/GenBank/DDBJ databases">
        <title>Nocardioides panacisoli sp. nov., isolated from the soil of a ginseng field.</title>
        <authorList>
            <person name="Cho C."/>
        </authorList>
    </citation>
    <scope>NUCLEOTIDE SEQUENCE [LARGE SCALE GENOMIC DNA]</scope>
    <source>
        <strain evidence="5 6">BN140041</strain>
    </source>
</reference>